<dbReference type="Pfam" id="PF13511">
    <property type="entry name" value="DUF4124"/>
    <property type="match status" value="1"/>
</dbReference>
<dbReference type="EMBL" id="ARXX01000132">
    <property type="protein sequence ID" value="MBF5058497.1"/>
    <property type="molecule type" value="Genomic_DNA"/>
</dbReference>
<accession>A0ABS0AWI5</accession>
<evidence type="ECO:0000259" key="3">
    <source>
        <dbReference type="Pfam" id="PF13511"/>
    </source>
</evidence>
<evidence type="ECO:0000256" key="1">
    <source>
        <dbReference type="SAM" id="MobiDB-lite"/>
    </source>
</evidence>
<evidence type="ECO:0000313" key="4">
    <source>
        <dbReference type="EMBL" id="MBF5058497.1"/>
    </source>
</evidence>
<keyword evidence="2" id="KW-0732">Signal</keyword>
<feature type="domain" description="DUF4124" evidence="3">
    <location>
        <begin position="23"/>
        <end position="68"/>
    </location>
</feature>
<sequence length="203" mass="22230">MKAWPLLLILPPLVALAQTDGDAASSGGIYRVVDENGNVVFTDNPPENSGAEPVRVGPTNTMDSPRPERRELPPPPPDDDRARGDRADGGDRGGEPFAGYRSLTIVSPDNRAPVRLPQDNPVTVSVQSDPPRLPEHRLEIIDNGAPLDGAVLDFPNPGPHTLRAVIKGPAADRLRPDHRVRAPKQCRWRRLRQRFAVRGRRLA</sequence>
<feature type="compositionally biased region" description="Basic and acidic residues" evidence="1">
    <location>
        <begin position="65"/>
        <end position="94"/>
    </location>
</feature>
<gene>
    <name evidence="4" type="ORF">Y5W_03792</name>
</gene>
<reference evidence="4 5" key="1">
    <citation type="submission" date="2012-09" db="EMBL/GenBank/DDBJ databases">
        <title>Genome Sequence of alkane-degrading Bacterium Alcanivorax sp. 521-1.</title>
        <authorList>
            <person name="Lai Q."/>
            <person name="Shao Z."/>
        </authorList>
    </citation>
    <scope>NUCLEOTIDE SEQUENCE [LARGE SCALE GENOMIC DNA]</scope>
    <source>
        <strain evidence="4 5">521-1</strain>
    </source>
</reference>
<feature type="region of interest" description="Disordered" evidence="1">
    <location>
        <begin position="40"/>
        <end position="131"/>
    </location>
</feature>
<name>A0ABS0AWI5_9GAMM</name>
<feature type="chain" id="PRO_5045132036" description="DUF4124 domain-containing protein" evidence="2">
    <location>
        <begin position="18"/>
        <end position="203"/>
    </location>
</feature>
<evidence type="ECO:0000313" key="5">
    <source>
        <dbReference type="Proteomes" id="UP000662703"/>
    </source>
</evidence>
<feature type="signal peptide" evidence="2">
    <location>
        <begin position="1"/>
        <end position="17"/>
    </location>
</feature>
<feature type="non-terminal residue" evidence="4">
    <location>
        <position position="203"/>
    </location>
</feature>
<organism evidence="4 5">
    <name type="scientific">Alloalcanivorax profundimaris</name>
    <dbReference type="NCBI Taxonomy" id="2735259"/>
    <lineage>
        <taxon>Bacteria</taxon>
        <taxon>Pseudomonadati</taxon>
        <taxon>Pseudomonadota</taxon>
        <taxon>Gammaproteobacteria</taxon>
        <taxon>Oceanospirillales</taxon>
        <taxon>Alcanivoracaceae</taxon>
        <taxon>Alloalcanivorax</taxon>
    </lineage>
</organism>
<proteinExistence type="predicted"/>
<dbReference type="InterPro" id="IPR025392">
    <property type="entry name" value="DUF4124"/>
</dbReference>
<protein>
    <recommendedName>
        <fullName evidence="3">DUF4124 domain-containing protein</fullName>
    </recommendedName>
</protein>
<evidence type="ECO:0000256" key="2">
    <source>
        <dbReference type="SAM" id="SignalP"/>
    </source>
</evidence>
<comment type="caution">
    <text evidence="4">The sequence shown here is derived from an EMBL/GenBank/DDBJ whole genome shotgun (WGS) entry which is preliminary data.</text>
</comment>
<dbReference type="Proteomes" id="UP000662703">
    <property type="component" value="Unassembled WGS sequence"/>
</dbReference>
<dbReference type="RefSeq" id="WP_194866430.1">
    <property type="nucleotide sequence ID" value="NZ_ARXX01000132.1"/>
</dbReference>
<keyword evidence="5" id="KW-1185">Reference proteome</keyword>